<keyword evidence="4" id="KW-1185">Reference proteome</keyword>
<dbReference type="Pfam" id="PF00397">
    <property type="entry name" value="WW"/>
    <property type="match status" value="1"/>
</dbReference>
<dbReference type="SMART" id="SM00456">
    <property type="entry name" value="WW"/>
    <property type="match status" value="1"/>
</dbReference>
<feature type="region of interest" description="Disordered" evidence="1">
    <location>
        <begin position="76"/>
        <end position="95"/>
    </location>
</feature>
<evidence type="ECO:0000256" key="1">
    <source>
        <dbReference type="SAM" id="MobiDB-lite"/>
    </source>
</evidence>
<dbReference type="PROSITE" id="PS50020">
    <property type="entry name" value="WW_DOMAIN_2"/>
    <property type="match status" value="1"/>
</dbReference>
<dbReference type="InterPro" id="IPR001202">
    <property type="entry name" value="WW_dom"/>
</dbReference>
<dbReference type="SUPFAM" id="SSF51045">
    <property type="entry name" value="WW domain"/>
    <property type="match status" value="1"/>
</dbReference>
<protein>
    <recommendedName>
        <fullName evidence="2">WW domain-containing protein</fullName>
    </recommendedName>
</protein>
<comment type="caution">
    <text evidence="3">The sequence shown here is derived from an EMBL/GenBank/DDBJ whole genome shotgun (WGS) entry which is preliminary data.</text>
</comment>
<gene>
    <name evidence="3" type="ORF">BS47DRAFT_1488909</name>
</gene>
<feature type="region of interest" description="Disordered" evidence="1">
    <location>
        <begin position="1"/>
        <end position="33"/>
    </location>
</feature>
<feature type="domain" description="WW" evidence="2">
    <location>
        <begin position="19"/>
        <end position="55"/>
    </location>
</feature>
<feature type="compositionally biased region" description="Pro residues" evidence="1">
    <location>
        <begin position="1"/>
        <end position="10"/>
    </location>
</feature>
<dbReference type="EMBL" id="MU129083">
    <property type="protein sequence ID" value="KAF9507371.1"/>
    <property type="molecule type" value="Genomic_DNA"/>
</dbReference>
<dbReference type="OrthoDB" id="2367685at2759"/>
<dbReference type="AlphaFoldDB" id="A0A9P6AKE4"/>
<proteinExistence type="predicted"/>
<feature type="compositionally biased region" description="Low complexity" evidence="1">
    <location>
        <begin position="79"/>
        <end position="91"/>
    </location>
</feature>
<evidence type="ECO:0000313" key="3">
    <source>
        <dbReference type="EMBL" id="KAF9507371.1"/>
    </source>
</evidence>
<evidence type="ECO:0000313" key="4">
    <source>
        <dbReference type="Proteomes" id="UP000886523"/>
    </source>
</evidence>
<dbReference type="CDD" id="cd00201">
    <property type="entry name" value="WW"/>
    <property type="match status" value="1"/>
</dbReference>
<sequence length="130" mass="13787">MASFPPPPPESSFAEYKTRPLPTGWIQETDPTSGRPYFIDTLALDRRPTWQDPRTNPALAVEHDPSLGVTVHHILGNQSPAPASNPSSLASYPDYPPRQQQSVAVLTAAGALIAGGMIVRAVSTTAAGKS</sequence>
<accession>A0A9P6AKE4</accession>
<evidence type="ECO:0000259" key="2">
    <source>
        <dbReference type="PROSITE" id="PS50020"/>
    </source>
</evidence>
<organism evidence="3 4">
    <name type="scientific">Hydnum rufescens UP504</name>
    <dbReference type="NCBI Taxonomy" id="1448309"/>
    <lineage>
        <taxon>Eukaryota</taxon>
        <taxon>Fungi</taxon>
        <taxon>Dikarya</taxon>
        <taxon>Basidiomycota</taxon>
        <taxon>Agaricomycotina</taxon>
        <taxon>Agaricomycetes</taxon>
        <taxon>Cantharellales</taxon>
        <taxon>Hydnaceae</taxon>
        <taxon>Hydnum</taxon>
    </lineage>
</organism>
<dbReference type="InterPro" id="IPR036020">
    <property type="entry name" value="WW_dom_sf"/>
</dbReference>
<reference evidence="3" key="1">
    <citation type="journal article" date="2020" name="Nat. Commun.">
        <title>Large-scale genome sequencing of mycorrhizal fungi provides insights into the early evolution of symbiotic traits.</title>
        <authorList>
            <person name="Miyauchi S."/>
            <person name="Kiss E."/>
            <person name="Kuo A."/>
            <person name="Drula E."/>
            <person name="Kohler A."/>
            <person name="Sanchez-Garcia M."/>
            <person name="Morin E."/>
            <person name="Andreopoulos B."/>
            <person name="Barry K.W."/>
            <person name="Bonito G."/>
            <person name="Buee M."/>
            <person name="Carver A."/>
            <person name="Chen C."/>
            <person name="Cichocki N."/>
            <person name="Clum A."/>
            <person name="Culley D."/>
            <person name="Crous P.W."/>
            <person name="Fauchery L."/>
            <person name="Girlanda M."/>
            <person name="Hayes R.D."/>
            <person name="Keri Z."/>
            <person name="LaButti K."/>
            <person name="Lipzen A."/>
            <person name="Lombard V."/>
            <person name="Magnuson J."/>
            <person name="Maillard F."/>
            <person name="Murat C."/>
            <person name="Nolan M."/>
            <person name="Ohm R.A."/>
            <person name="Pangilinan J."/>
            <person name="Pereira M.F."/>
            <person name="Perotto S."/>
            <person name="Peter M."/>
            <person name="Pfister S."/>
            <person name="Riley R."/>
            <person name="Sitrit Y."/>
            <person name="Stielow J.B."/>
            <person name="Szollosi G."/>
            <person name="Zifcakova L."/>
            <person name="Stursova M."/>
            <person name="Spatafora J.W."/>
            <person name="Tedersoo L."/>
            <person name="Vaario L.M."/>
            <person name="Yamada A."/>
            <person name="Yan M."/>
            <person name="Wang P."/>
            <person name="Xu J."/>
            <person name="Bruns T."/>
            <person name="Baldrian P."/>
            <person name="Vilgalys R."/>
            <person name="Dunand C."/>
            <person name="Henrissat B."/>
            <person name="Grigoriev I.V."/>
            <person name="Hibbett D."/>
            <person name="Nagy L.G."/>
            <person name="Martin F.M."/>
        </authorList>
    </citation>
    <scope>NUCLEOTIDE SEQUENCE</scope>
    <source>
        <strain evidence="3">UP504</strain>
    </source>
</reference>
<dbReference type="Proteomes" id="UP000886523">
    <property type="component" value="Unassembled WGS sequence"/>
</dbReference>
<name>A0A9P6AKE4_9AGAM</name>
<dbReference type="Gene3D" id="2.20.70.10">
    <property type="match status" value="1"/>
</dbReference>